<evidence type="ECO:0000256" key="1">
    <source>
        <dbReference type="ARBA" id="ARBA00007637"/>
    </source>
</evidence>
<dbReference type="Pfam" id="PF01370">
    <property type="entry name" value="Epimerase"/>
    <property type="match status" value="1"/>
</dbReference>
<evidence type="ECO:0000259" key="2">
    <source>
        <dbReference type="Pfam" id="PF01370"/>
    </source>
</evidence>
<feature type="domain" description="NAD-dependent epimerase/dehydratase" evidence="2">
    <location>
        <begin position="3"/>
        <end position="227"/>
    </location>
</feature>
<accession>Q3A5I0</accession>
<name>Q3A5I0_SYNC1</name>
<reference evidence="4" key="1">
    <citation type="submission" date="2005-10" db="EMBL/GenBank/DDBJ databases">
        <title>Complete sequence of Pelobacter carbinolicus DSM 2380.</title>
        <authorList>
            <person name="Copeland A."/>
            <person name="Lucas S."/>
            <person name="Lapidus A."/>
            <person name="Barry K."/>
            <person name="Detter J.C."/>
            <person name="Glavina T."/>
            <person name="Hammon N."/>
            <person name="Israni S."/>
            <person name="Pitluck S."/>
            <person name="Chertkov O."/>
            <person name="Schmutz J."/>
            <person name="Larimer F."/>
            <person name="Land M."/>
            <person name="Kyrpides N."/>
            <person name="Ivanova N."/>
            <person name="Richardson P."/>
        </authorList>
    </citation>
    <scope>NUCLEOTIDE SEQUENCE [LARGE SCALE GENOMIC DNA]</scope>
    <source>
        <strain evidence="4">DSM 2380 / NBRC 103641 / GraBd1</strain>
    </source>
</reference>
<dbReference type="EMBL" id="CP000142">
    <property type="protein sequence ID" value="ABA88377.1"/>
    <property type="molecule type" value="Genomic_DNA"/>
</dbReference>
<dbReference type="STRING" id="338963.Pcar_1128"/>
<evidence type="ECO:0000313" key="4">
    <source>
        <dbReference type="Proteomes" id="UP000002534"/>
    </source>
</evidence>
<gene>
    <name evidence="3" type="ordered locus">Pcar_1128</name>
</gene>
<dbReference type="InterPro" id="IPR001509">
    <property type="entry name" value="Epimerase_deHydtase"/>
</dbReference>
<dbReference type="OrthoDB" id="9801785at2"/>
<organism evidence="3 4">
    <name type="scientific">Syntrophotalea carbinolica (strain DSM 2380 / NBRC 103641 / GraBd1)</name>
    <name type="common">Pelobacter carbinolicus</name>
    <dbReference type="NCBI Taxonomy" id="338963"/>
    <lineage>
        <taxon>Bacteria</taxon>
        <taxon>Pseudomonadati</taxon>
        <taxon>Thermodesulfobacteriota</taxon>
        <taxon>Desulfuromonadia</taxon>
        <taxon>Desulfuromonadales</taxon>
        <taxon>Syntrophotaleaceae</taxon>
        <taxon>Syntrophotalea</taxon>
    </lineage>
</organism>
<comment type="similarity">
    <text evidence="1">Belongs to the NAD(P)-dependent epimerase/dehydratase family.</text>
</comment>
<dbReference type="RefSeq" id="WP_011340846.1">
    <property type="nucleotide sequence ID" value="NC_007498.2"/>
</dbReference>
<proteinExistence type="inferred from homology"/>
<dbReference type="Gene3D" id="3.40.50.720">
    <property type="entry name" value="NAD(P)-binding Rossmann-like Domain"/>
    <property type="match status" value="1"/>
</dbReference>
<dbReference type="PANTHER" id="PTHR43000">
    <property type="entry name" value="DTDP-D-GLUCOSE 4,6-DEHYDRATASE-RELATED"/>
    <property type="match status" value="1"/>
</dbReference>
<dbReference type="InterPro" id="IPR036291">
    <property type="entry name" value="NAD(P)-bd_dom_sf"/>
</dbReference>
<protein>
    <submittedName>
        <fullName evidence="3">NAD-dependent nucleoside diphosphate-sugar epimerase/dehydratase</fullName>
    </submittedName>
</protein>
<dbReference type="HOGENOM" id="CLU_007383_1_6_7"/>
<dbReference type="KEGG" id="pca:Pcar_1128"/>
<dbReference type="AlphaFoldDB" id="Q3A5I0"/>
<dbReference type="eggNOG" id="COG0451">
    <property type="taxonomic scope" value="Bacteria"/>
</dbReference>
<sequence>MNVLVTGATGFIGRHTVTRLLQKGHRVTAVARDATRAMEMPWFDRVHFKACDIHRPDTDPDLFGIQDAVMHLAWPGLPDYKSLVHMEETLPADYRFLKKMICSGIKNLVVTGTCFEYGMQNGMLDENMPTFPATPYGLAKDSLRKFLQMLRTRHPFAMKWARLFYTYGEGQNPGSLLAQLNSALNRGDTVFNMSGGEQLRDYLPVERMADILVELVENPGLDGIVNICSGQPVSVRRLVEDHIAHRDSRMKLNAGYYPYPDYEPMAFWGDDTRLRQWLTGCEPVKSA</sequence>
<dbReference type="SUPFAM" id="SSF51735">
    <property type="entry name" value="NAD(P)-binding Rossmann-fold domains"/>
    <property type="match status" value="1"/>
</dbReference>
<reference evidence="3 4" key="2">
    <citation type="journal article" date="2012" name="BMC Genomics">
        <title>The genome of Pelobacter carbinolicus reveals surprising metabolic capabilities and physiological features.</title>
        <authorList>
            <person name="Aklujkar M."/>
            <person name="Haveman S.A."/>
            <person name="Didonato R.Jr."/>
            <person name="Chertkov O."/>
            <person name="Han C.S."/>
            <person name="Land M.L."/>
            <person name="Brown P."/>
            <person name="Lovley D.R."/>
        </authorList>
    </citation>
    <scope>NUCLEOTIDE SEQUENCE [LARGE SCALE GENOMIC DNA]</scope>
    <source>
        <strain evidence="4">DSM 2380 / NBRC 103641 / GraBd1</strain>
    </source>
</reference>
<dbReference type="Proteomes" id="UP000002534">
    <property type="component" value="Chromosome"/>
</dbReference>
<keyword evidence="4" id="KW-1185">Reference proteome</keyword>
<evidence type="ECO:0000313" key="3">
    <source>
        <dbReference type="EMBL" id="ABA88377.1"/>
    </source>
</evidence>